<evidence type="ECO:0000256" key="2">
    <source>
        <dbReference type="ARBA" id="ARBA00023172"/>
    </source>
</evidence>
<dbReference type="SUPFAM" id="SSF56349">
    <property type="entry name" value="DNA breaking-rejoining enzymes"/>
    <property type="match status" value="1"/>
</dbReference>
<proteinExistence type="predicted"/>
<accession>A0A4S8PKB9</accession>
<dbReference type="GO" id="GO:0015074">
    <property type="term" value="P:DNA integration"/>
    <property type="evidence" value="ECO:0007669"/>
    <property type="project" value="UniProtKB-KW"/>
</dbReference>
<dbReference type="PROSITE" id="PS51898">
    <property type="entry name" value="TYR_RECOMBINASE"/>
    <property type="match status" value="1"/>
</dbReference>
<name>A0A4S8PKB9_9HYPH</name>
<comment type="caution">
    <text evidence="4">The sequence shown here is derived from an EMBL/GenBank/DDBJ whole genome shotgun (WGS) entry which is preliminary data.</text>
</comment>
<dbReference type="AlphaFoldDB" id="A0A4S8PKB9"/>
<evidence type="ECO:0000313" key="4">
    <source>
        <dbReference type="EMBL" id="THV31187.1"/>
    </source>
</evidence>
<evidence type="ECO:0000259" key="3">
    <source>
        <dbReference type="PROSITE" id="PS51898"/>
    </source>
</evidence>
<dbReference type="Proteomes" id="UP000307378">
    <property type="component" value="Unassembled WGS sequence"/>
</dbReference>
<dbReference type="InterPro" id="IPR013762">
    <property type="entry name" value="Integrase-like_cat_sf"/>
</dbReference>
<dbReference type="PANTHER" id="PTHR30349:SF64">
    <property type="entry name" value="PROPHAGE INTEGRASE INTD-RELATED"/>
    <property type="match status" value="1"/>
</dbReference>
<dbReference type="InterPro" id="IPR002104">
    <property type="entry name" value="Integrase_catalytic"/>
</dbReference>
<evidence type="ECO:0000256" key="1">
    <source>
        <dbReference type="ARBA" id="ARBA00022908"/>
    </source>
</evidence>
<dbReference type="Gene3D" id="1.10.443.10">
    <property type="entry name" value="Intergrase catalytic core"/>
    <property type="match status" value="1"/>
</dbReference>
<dbReference type="Pfam" id="PF20172">
    <property type="entry name" value="DUF6538"/>
    <property type="match status" value="1"/>
</dbReference>
<dbReference type="InterPro" id="IPR050090">
    <property type="entry name" value="Tyrosine_recombinase_XerCD"/>
</dbReference>
<gene>
    <name evidence="4" type="ORF">FAA86_22215</name>
</gene>
<dbReference type="InterPro" id="IPR011010">
    <property type="entry name" value="DNA_brk_join_enz"/>
</dbReference>
<evidence type="ECO:0000313" key="5">
    <source>
        <dbReference type="Proteomes" id="UP000307378"/>
    </source>
</evidence>
<dbReference type="EMBL" id="STGU01000021">
    <property type="protein sequence ID" value="THV31187.1"/>
    <property type="molecule type" value="Genomic_DNA"/>
</dbReference>
<sequence>MPSPALISRRFYLRVRVPKDLLKIAPGRTIHLPVDGVWRAVKAGSAVKLSLETSDATEAKRRFSEAYAALGQAWEAMRSIPAALSHKQMLALAGEIRDAFVSAFDDEPGTVRMWTRVLVENQRATVGGSNPLKIPTPETIPLDMERRFGSFVDIKLAQKVLSISPEQRPVLLQYVAQALDDAAVVNLAKADGDYSNSGATAKYPDFVPVPSRSPITSDPKQEAATAVTFTSVIDEQVRRRSAGKDGLPMRDATVNKFRGAAEGFRIFRGSDDATLVTAREADDWKQAMLREGRLSNNSIKQRLQNLRTVLEWARQHSFGELYSTGNPLDVVKPPAFQTVASDARTYTMDEAKTVLLAARAQTKPETRWLPWLCAYSGARINEVAQLRPENFFQLNDDWFYRLTTTGGKTLKNRTSERVVPVHPELIQEGLLDFLGAYPPHSEARLFIPTSTQAVQRWVREKVGLTRKDLAPSHGWRHLFEDICMIGGVSDAARSYITGRATGKSSEGYGKSQAMLPGLADQMRKVPAIPLKSKRDA</sequence>
<feature type="domain" description="Tyr recombinase" evidence="3">
    <location>
        <begin position="341"/>
        <end position="523"/>
    </location>
</feature>
<dbReference type="GO" id="GO:0006310">
    <property type="term" value="P:DNA recombination"/>
    <property type="evidence" value="ECO:0007669"/>
    <property type="project" value="UniProtKB-KW"/>
</dbReference>
<dbReference type="InterPro" id="IPR046668">
    <property type="entry name" value="DUF6538"/>
</dbReference>
<protein>
    <recommendedName>
        <fullName evidence="3">Tyr recombinase domain-containing protein</fullName>
    </recommendedName>
</protein>
<dbReference type="GO" id="GO:0003677">
    <property type="term" value="F:DNA binding"/>
    <property type="evidence" value="ECO:0007669"/>
    <property type="project" value="InterPro"/>
</dbReference>
<keyword evidence="1" id="KW-0229">DNA integration</keyword>
<reference evidence="4 5" key="1">
    <citation type="submission" date="2019-04" db="EMBL/GenBank/DDBJ databases">
        <title>genome sequence of strain W3.</title>
        <authorList>
            <person name="Gao J."/>
            <person name="Sun J."/>
        </authorList>
    </citation>
    <scope>NUCLEOTIDE SEQUENCE [LARGE SCALE GENOMIC DNA]</scope>
    <source>
        <strain evidence="4 5">W3</strain>
    </source>
</reference>
<organism evidence="4 5">
    <name type="scientific">Rhizobium rosettiformans W3</name>
    <dbReference type="NCBI Taxonomy" id="538378"/>
    <lineage>
        <taxon>Bacteria</taxon>
        <taxon>Pseudomonadati</taxon>
        <taxon>Pseudomonadota</taxon>
        <taxon>Alphaproteobacteria</taxon>
        <taxon>Hyphomicrobiales</taxon>
        <taxon>Rhizobiaceae</taxon>
        <taxon>Rhizobium/Agrobacterium group</taxon>
        <taxon>Rhizobium</taxon>
    </lineage>
</organism>
<dbReference type="PANTHER" id="PTHR30349">
    <property type="entry name" value="PHAGE INTEGRASE-RELATED"/>
    <property type="match status" value="1"/>
</dbReference>
<keyword evidence="2" id="KW-0233">DNA recombination</keyword>